<reference evidence="1" key="1">
    <citation type="journal article" date="2020" name="Nat. Commun.">
        <title>Large-scale genome sequencing of mycorrhizal fungi provides insights into the early evolution of symbiotic traits.</title>
        <authorList>
            <person name="Miyauchi S."/>
            <person name="Kiss E."/>
            <person name="Kuo A."/>
            <person name="Drula E."/>
            <person name="Kohler A."/>
            <person name="Sanchez-Garcia M."/>
            <person name="Morin E."/>
            <person name="Andreopoulos B."/>
            <person name="Barry K.W."/>
            <person name="Bonito G."/>
            <person name="Buee M."/>
            <person name="Carver A."/>
            <person name="Chen C."/>
            <person name="Cichocki N."/>
            <person name="Clum A."/>
            <person name="Culley D."/>
            <person name="Crous P.W."/>
            <person name="Fauchery L."/>
            <person name="Girlanda M."/>
            <person name="Hayes R.D."/>
            <person name="Keri Z."/>
            <person name="LaButti K."/>
            <person name="Lipzen A."/>
            <person name="Lombard V."/>
            <person name="Magnuson J."/>
            <person name="Maillard F."/>
            <person name="Murat C."/>
            <person name="Nolan M."/>
            <person name="Ohm R.A."/>
            <person name="Pangilinan J."/>
            <person name="Pereira M.F."/>
            <person name="Perotto S."/>
            <person name="Peter M."/>
            <person name="Pfister S."/>
            <person name="Riley R."/>
            <person name="Sitrit Y."/>
            <person name="Stielow J.B."/>
            <person name="Szollosi G."/>
            <person name="Zifcakova L."/>
            <person name="Stursova M."/>
            <person name="Spatafora J.W."/>
            <person name="Tedersoo L."/>
            <person name="Vaario L.M."/>
            <person name="Yamada A."/>
            <person name="Yan M."/>
            <person name="Wang P."/>
            <person name="Xu J."/>
            <person name="Bruns T."/>
            <person name="Baldrian P."/>
            <person name="Vilgalys R."/>
            <person name="Dunand C."/>
            <person name="Henrissat B."/>
            <person name="Grigoriev I.V."/>
            <person name="Hibbett D."/>
            <person name="Nagy L.G."/>
            <person name="Martin F.M."/>
        </authorList>
    </citation>
    <scope>NUCLEOTIDE SEQUENCE</scope>
    <source>
        <strain evidence="1">UP504</strain>
    </source>
</reference>
<accession>A0A9P6BCW1</accession>
<dbReference type="EMBL" id="MU128912">
    <property type="protein sequence ID" value="KAF9520441.1"/>
    <property type="molecule type" value="Genomic_DNA"/>
</dbReference>
<dbReference type="AlphaFoldDB" id="A0A9P6BCW1"/>
<keyword evidence="2" id="KW-1185">Reference proteome</keyword>
<evidence type="ECO:0000313" key="2">
    <source>
        <dbReference type="Proteomes" id="UP000886523"/>
    </source>
</evidence>
<organism evidence="1 2">
    <name type="scientific">Hydnum rufescens UP504</name>
    <dbReference type="NCBI Taxonomy" id="1448309"/>
    <lineage>
        <taxon>Eukaryota</taxon>
        <taxon>Fungi</taxon>
        <taxon>Dikarya</taxon>
        <taxon>Basidiomycota</taxon>
        <taxon>Agaricomycotina</taxon>
        <taxon>Agaricomycetes</taxon>
        <taxon>Cantharellales</taxon>
        <taxon>Hydnaceae</taxon>
        <taxon>Hydnum</taxon>
    </lineage>
</organism>
<gene>
    <name evidence="1" type="ORF">BS47DRAFT_766069</name>
</gene>
<sequence length="109" mass="12366">MAQRSGNALHQSLQRSLALIEFLGVVPEAMESRAPMTHLVADLISDYPSPPRLWALPWPLDLNDKHDIEPSQCRYRHKGYRFPMLLWLELSRLSTNCPPGCNYCGTSMG</sequence>
<dbReference type="Proteomes" id="UP000886523">
    <property type="component" value="Unassembled WGS sequence"/>
</dbReference>
<comment type="caution">
    <text evidence="1">The sequence shown here is derived from an EMBL/GenBank/DDBJ whole genome shotgun (WGS) entry which is preliminary data.</text>
</comment>
<protein>
    <submittedName>
        <fullName evidence="1">Uncharacterized protein</fullName>
    </submittedName>
</protein>
<proteinExistence type="predicted"/>
<evidence type="ECO:0000313" key="1">
    <source>
        <dbReference type="EMBL" id="KAF9520441.1"/>
    </source>
</evidence>
<name>A0A9P6BCW1_9AGAM</name>